<dbReference type="PANTHER" id="PTHR37299">
    <property type="entry name" value="TRANSCRIPTIONAL REGULATOR-RELATED"/>
    <property type="match status" value="1"/>
</dbReference>
<sequence length="108" mass="12768">MENRNFAFIKTDKKLVKVFYHEINIIRGLGNYVEILTTDNKRYIYYRTLKDLIENLPEEFMRVHHSYIVNLTTIDSFEDNHLVCGDLKITVAKSYKECLTTALGKMML</sequence>
<dbReference type="InterPro" id="IPR046947">
    <property type="entry name" value="LytR-like"/>
</dbReference>
<evidence type="ECO:0000259" key="1">
    <source>
        <dbReference type="PROSITE" id="PS50930"/>
    </source>
</evidence>
<accession>A0A316XC33</accession>
<dbReference type="RefSeq" id="WP_103250153.1">
    <property type="nucleotide sequence ID" value="NZ_PPED02000001.1"/>
</dbReference>
<comment type="caution">
    <text evidence="2">The sequence shown here is derived from an EMBL/GenBank/DDBJ whole genome shotgun (WGS) entry which is preliminary data.</text>
</comment>
<dbReference type="SMART" id="SM00850">
    <property type="entry name" value="LytTR"/>
    <property type="match status" value="1"/>
</dbReference>
<feature type="domain" description="HTH LytTR-type" evidence="1">
    <location>
        <begin position="9"/>
        <end position="78"/>
    </location>
</feature>
<dbReference type="PANTHER" id="PTHR37299:SF1">
    <property type="entry name" value="STAGE 0 SPORULATION PROTEIN A HOMOLOG"/>
    <property type="match status" value="1"/>
</dbReference>
<keyword evidence="3" id="KW-1185">Reference proteome</keyword>
<dbReference type="Pfam" id="PF04397">
    <property type="entry name" value="LytTR"/>
    <property type="match status" value="1"/>
</dbReference>
<dbReference type="PROSITE" id="PS50930">
    <property type="entry name" value="HTH_LYTTR"/>
    <property type="match status" value="1"/>
</dbReference>
<dbReference type="InterPro" id="IPR007492">
    <property type="entry name" value="LytTR_DNA-bd_dom"/>
</dbReference>
<name>A0A316XC33_9FLAO</name>
<dbReference type="OrthoDB" id="1646880at2"/>
<dbReference type="Proteomes" id="UP000236594">
    <property type="component" value="Unassembled WGS sequence"/>
</dbReference>
<dbReference type="AlphaFoldDB" id="A0A316XC33"/>
<dbReference type="GO" id="GO:0000156">
    <property type="term" value="F:phosphorelay response regulator activity"/>
    <property type="evidence" value="ECO:0007669"/>
    <property type="project" value="InterPro"/>
</dbReference>
<dbReference type="EMBL" id="PPED02000001">
    <property type="protein sequence ID" value="PWN71362.1"/>
    <property type="molecule type" value="Genomic_DNA"/>
</dbReference>
<organism evidence="2 3">
    <name type="scientific">Chryseobacterium phosphatilyticum</name>
    <dbReference type="NCBI Taxonomy" id="475075"/>
    <lineage>
        <taxon>Bacteria</taxon>
        <taxon>Pseudomonadati</taxon>
        <taxon>Bacteroidota</taxon>
        <taxon>Flavobacteriia</taxon>
        <taxon>Flavobacteriales</taxon>
        <taxon>Weeksellaceae</taxon>
        <taxon>Chryseobacterium group</taxon>
        <taxon>Chryseobacterium</taxon>
    </lineage>
</organism>
<proteinExistence type="predicted"/>
<reference evidence="2 3" key="1">
    <citation type="submission" date="2018-04" db="EMBL/GenBank/DDBJ databases">
        <title>Draft Genome Sequence of Phosphate-Solubilizing Chryseobacterium sp. ISE14 that is a Biocontrol and Plant Growth-Promoting Rhizobacterium Isolated from Cucumber.</title>
        <authorList>
            <person name="Jeong J.-J."/>
            <person name="Sang M.K."/>
            <person name="Choi I.-G."/>
            <person name="Kim K.D."/>
        </authorList>
    </citation>
    <scope>NUCLEOTIDE SEQUENCE [LARGE SCALE GENOMIC DNA]</scope>
    <source>
        <strain evidence="2 3">ISE14</strain>
    </source>
</reference>
<evidence type="ECO:0000313" key="2">
    <source>
        <dbReference type="EMBL" id="PWN71362.1"/>
    </source>
</evidence>
<dbReference type="Gene3D" id="2.40.50.1020">
    <property type="entry name" value="LytTr DNA-binding domain"/>
    <property type="match status" value="1"/>
</dbReference>
<gene>
    <name evidence="2" type="ORF">C1631_001695</name>
</gene>
<evidence type="ECO:0000313" key="3">
    <source>
        <dbReference type="Proteomes" id="UP000236594"/>
    </source>
</evidence>
<dbReference type="GO" id="GO:0003677">
    <property type="term" value="F:DNA binding"/>
    <property type="evidence" value="ECO:0007669"/>
    <property type="project" value="InterPro"/>
</dbReference>
<protein>
    <submittedName>
        <fullName evidence="2">LytTR family transcriptional regulator</fullName>
    </submittedName>
</protein>